<evidence type="ECO:0000313" key="3">
    <source>
        <dbReference type="Proteomes" id="UP001232113"/>
    </source>
</evidence>
<protein>
    <submittedName>
        <fullName evidence="2">Uncharacterized protein</fullName>
    </submittedName>
</protein>
<evidence type="ECO:0000256" key="1">
    <source>
        <dbReference type="SAM" id="Coils"/>
    </source>
</evidence>
<accession>A0AAP6C3Q0</accession>
<dbReference type="EMBL" id="JASOLY010000011">
    <property type="protein sequence ID" value="MDK6868835.1"/>
    <property type="molecule type" value="Genomic_DNA"/>
</dbReference>
<dbReference type="Proteomes" id="UP001232113">
    <property type="component" value="Unassembled WGS sequence"/>
</dbReference>
<proteinExistence type="predicted"/>
<gene>
    <name evidence="2" type="ORF">QP354_07110</name>
</gene>
<dbReference type="RefSeq" id="WP_006588353.1">
    <property type="nucleotide sequence ID" value="NZ_JADNBA010000005.1"/>
</dbReference>
<dbReference type="AlphaFoldDB" id="A0AAP6C3Q0"/>
<sequence>MDLIIRNIDPKVIYSIDKMIEQYNHQNKTKISRSKFLRDRIEKIPEEDLYKKIDSETAVQLKAMVENMEAYQDAVDKLFFLLITGDTEEALNLSEDLSLKTDKNVRRKINLISKILDAIIQEDKTKAKNLNNELKERNENYDTEEGI</sequence>
<name>A0AAP6C3Q0_9LACO</name>
<keyword evidence="1" id="KW-0175">Coiled coil</keyword>
<feature type="coiled-coil region" evidence="1">
    <location>
        <begin position="120"/>
        <end position="147"/>
    </location>
</feature>
<reference evidence="2" key="1">
    <citation type="submission" date="2023-05" db="EMBL/GenBank/DDBJ databases">
        <title>Cataloging the Phylogenetic Diversity of Human Bladder Bacteria.</title>
        <authorList>
            <person name="Du J."/>
        </authorList>
    </citation>
    <scope>NUCLEOTIDE SEQUENCE</scope>
    <source>
        <strain evidence="2">UMB6975B</strain>
    </source>
</reference>
<organism evidence="2 3">
    <name type="scientific">Lactobacillus paragasseri</name>
    <dbReference type="NCBI Taxonomy" id="2107999"/>
    <lineage>
        <taxon>Bacteria</taxon>
        <taxon>Bacillati</taxon>
        <taxon>Bacillota</taxon>
        <taxon>Bacilli</taxon>
        <taxon>Lactobacillales</taxon>
        <taxon>Lactobacillaceae</taxon>
        <taxon>Lactobacillus</taxon>
    </lineage>
</organism>
<comment type="caution">
    <text evidence="2">The sequence shown here is derived from an EMBL/GenBank/DDBJ whole genome shotgun (WGS) entry which is preliminary data.</text>
</comment>
<evidence type="ECO:0000313" key="2">
    <source>
        <dbReference type="EMBL" id="MDK6868835.1"/>
    </source>
</evidence>